<organism evidence="1 2">
    <name type="scientific">Dunaliella salina</name>
    <name type="common">Green alga</name>
    <name type="synonym">Protococcus salinus</name>
    <dbReference type="NCBI Taxonomy" id="3046"/>
    <lineage>
        <taxon>Eukaryota</taxon>
        <taxon>Viridiplantae</taxon>
        <taxon>Chlorophyta</taxon>
        <taxon>core chlorophytes</taxon>
        <taxon>Chlorophyceae</taxon>
        <taxon>CS clade</taxon>
        <taxon>Chlamydomonadales</taxon>
        <taxon>Dunaliellaceae</taxon>
        <taxon>Dunaliella</taxon>
    </lineage>
</organism>
<gene>
    <name evidence="1" type="ORF">DUNSADRAFT_1333</name>
</gene>
<protein>
    <recommendedName>
        <fullName evidence="3">SprT-like domain-containing protein</fullName>
    </recommendedName>
</protein>
<dbReference type="Proteomes" id="UP000815325">
    <property type="component" value="Unassembled WGS sequence"/>
</dbReference>
<evidence type="ECO:0008006" key="3">
    <source>
        <dbReference type="Google" id="ProtNLM"/>
    </source>
</evidence>
<sequence length="265" mass="30041">MKYGSLLACGALFSTAGLACLLAQHIIMERRQPSQHRAQSNKRFKRDMCEHEYVALIPMEELKPLRALLRRIHRQRGWSTQLAHLDAAWEQVVQEAQTLQGGAWHVGLCGEGALCSESLRKLSMVIDGVFLAGALQQRLLSFGKQPVGFRVVEEAPGPDDWISYFDEQHNQIVLRRHRWGLSCLDVSEERPMSCEGMICTTNLQVLAHTIAHEMVHALVYNFFPAIDASSEAYLPDERHGPIFKLLNKHLFGHTIDSFRQVFKIG</sequence>
<dbReference type="EMBL" id="MU069551">
    <property type="protein sequence ID" value="KAF5839197.1"/>
    <property type="molecule type" value="Genomic_DNA"/>
</dbReference>
<dbReference type="PROSITE" id="PS51257">
    <property type="entry name" value="PROKAR_LIPOPROTEIN"/>
    <property type="match status" value="1"/>
</dbReference>
<comment type="caution">
    <text evidence="1">The sequence shown here is derived from an EMBL/GenBank/DDBJ whole genome shotgun (WGS) entry which is preliminary data.</text>
</comment>
<accession>A0ABQ7GX58</accession>
<proteinExistence type="predicted"/>
<evidence type="ECO:0000313" key="1">
    <source>
        <dbReference type="EMBL" id="KAF5839197.1"/>
    </source>
</evidence>
<reference evidence="1" key="1">
    <citation type="submission" date="2017-08" db="EMBL/GenBank/DDBJ databases">
        <authorList>
            <person name="Polle J.E."/>
            <person name="Barry K."/>
            <person name="Cushman J."/>
            <person name="Schmutz J."/>
            <person name="Tran D."/>
            <person name="Hathwaick L.T."/>
            <person name="Yim W.C."/>
            <person name="Jenkins J."/>
            <person name="Mckie-Krisberg Z.M."/>
            <person name="Prochnik S."/>
            <person name="Lindquist E."/>
            <person name="Dockter R.B."/>
            <person name="Adam C."/>
            <person name="Molina H."/>
            <person name="Bunkerborg J."/>
            <person name="Jin E."/>
            <person name="Buchheim M."/>
            <person name="Magnuson J."/>
        </authorList>
    </citation>
    <scope>NUCLEOTIDE SEQUENCE</scope>
    <source>
        <strain evidence="1">CCAP 19/18</strain>
    </source>
</reference>
<evidence type="ECO:0000313" key="2">
    <source>
        <dbReference type="Proteomes" id="UP000815325"/>
    </source>
</evidence>
<name>A0ABQ7GX58_DUNSA</name>
<keyword evidence="2" id="KW-1185">Reference proteome</keyword>